<dbReference type="Gene3D" id="3.30.70.270">
    <property type="match status" value="1"/>
</dbReference>
<dbReference type="AlphaFoldDB" id="F5RB34"/>
<dbReference type="EMBL" id="AFHG01000042">
    <property type="protein sequence ID" value="EGK72170.1"/>
    <property type="molecule type" value="Genomic_DNA"/>
</dbReference>
<evidence type="ECO:0000256" key="3">
    <source>
        <dbReference type="SAM" id="Phobius"/>
    </source>
</evidence>
<proteinExistence type="predicted"/>
<evidence type="ECO:0000256" key="2">
    <source>
        <dbReference type="ARBA" id="ARBA00034247"/>
    </source>
</evidence>
<dbReference type="GO" id="GO:0043709">
    <property type="term" value="P:cell adhesion involved in single-species biofilm formation"/>
    <property type="evidence" value="ECO:0007669"/>
    <property type="project" value="TreeGrafter"/>
</dbReference>
<protein>
    <recommendedName>
        <fullName evidence="1">diguanylate cyclase</fullName>
        <ecNumber evidence="1">2.7.7.65</ecNumber>
    </recommendedName>
</protein>
<dbReference type="SMART" id="SM00267">
    <property type="entry name" value="GGDEF"/>
    <property type="match status" value="1"/>
</dbReference>
<dbReference type="Pfam" id="PF00990">
    <property type="entry name" value="GGDEF"/>
    <property type="match status" value="1"/>
</dbReference>
<reference evidence="5 6" key="1">
    <citation type="journal article" date="2011" name="J. Bacteriol.">
        <title>Genome sequence of Methyloversatilis universalis FAM5T, a methylotrophic representative of the order Rhodocyclales.</title>
        <authorList>
            <person name="Kittichotirat W."/>
            <person name="Good N.M."/>
            <person name="Hall R."/>
            <person name="Bringel F."/>
            <person name="Lajus A."/>
            <person name="Medigue C."/>
            <person name="Smalley N.E."/>
            <person name="Beck D."/>
            <person name="Bumgarner R."/>
            <person name="Vuilleumier S."/>
            <person name="Kalyuzhnaya M.G."/>
        </authorList>
    </citation>
    <scope>NUCLEOTIDE SEQUENCE [LARGE SCALE GENOMIC DNA]</scope>
    <source>
        <strain evidence="6">ATCC BAA-1314 / JCM 13912 / FAM5</strain>
    </source>
</reference>
<dbReference type="PANTHER" id="PTHR45138">
    <property type="entry name" value="REGULATORY COMPONENTS OF SENSORY TRANSDUCTION SYSTEM"/>
    <property type="match status" value="1"/>
</dbReference>
<keyword evidence="6" id="KW-1185">Reference proteome</keyword>
<dbReference type="PANTHER" id="PTHR45138:SF9">
    <property type="entry name" value="DIGUANYLATE CYCLASE DGCM-RELATED"/>
    <property type="match status" value="1"/>
</dbReference>
<comment type="catalytic activity">
    <reaction evidence="2">
        <text>2 GTP = 3',3'-c-di-GMP + 2 diphosphate</text>
        <dbReference type="Rhea" id="RHEA:24898"/>
        <dbReference type="ChEBI" id="CHEBI:33019"/>
        <dbReference type="ChEBI" id="CHEBI:37565"/>
        <dbReference type="ChEBI" id="CHEBI:58805"/>
        <dbReference type="EC" id="2.7.7.65"/>
    </reaction>
</comment>
<dbReference type="Pfam" id="PF17158">
    <property type="entry name" value="MASE4"/>
    <property type="match status" value="1"/>
</dbReference>
<evidence type="ECO:0000259" key="4">
    <source>
        <dbReference type="PROSITE" id="PS50887"/>
    </source>
</evidence>
<dbReference type="InterPro" id="IPR050469">
    <property type="entry name" value="Diguanylate_Cyclase"/>
</dbReference>
<dbReference type="eggNOG" id="COG3706">
    <property type="taxonomic scope" value="Bacteria"/>
</dbReference>
<feature type="transmembrane region" description="Helical" evidence="3">
    <location>
        <begin position="191"/>
        <end position="208"/>
    </location>
</feature>
<keyword evidence="3" id="KW-1133">Transmembrane helix</keyword>
<dbReference type="NCBIfam" id="TIGR00254">
    <property type="entry name" value="GGDEF"/>
    <property type="match status" value="1"/>
</dbReference>
<feature type="transmembrane region" description="Helical" evidence="3">
    <location>
        <begin position="150"/>
        <end position="171"/>
    </location>
</feature>
<dbReference type="InterPro" id="IPR000160">
    <property type="entry name" value="GGDEF_dom"/>
</dbReference>
<dbReference type="FunFam" id="3.30.70.270:FF:000001">
    <property type="entry name" value="Diguanylate cyclase domain protein"/>
    <property type="match status" value="1"/>
</dbReference>
<evidence type="ECO:0000313" key="6">
    <source>
        <dbReference type="Proteomes" id="UP000005019"/>
    </source>
</evidence>
<feature type="transmembrane region" description="Helical" evidence="3">
    <location>
        <begin position="244"/>
        <end position="266"/>
    </location>
</feature>
<dbReference type="GO" id="GO:0052621">
    <property type="term" value="F:diguanylate cyclase activity"/>
    <property type="evidence" value="ECO:0007669"/>
    <property type="project" value="UniProtKB-EC"/>
</dbReference>
<dbReference type="InterPro" id="IPR033424">
    <property type="entry name" value="MASE4"/>
</dbReference>
<feature type="transmembrane region" description="Helical" evidence="3">
    <location>
        <begin position="73"/>
        <end position="92"/>
    </location>
</feature>
<dbReference type="SUPFAM" id="SSF55073">
    <property type="entry name" value="Nucleotide cyclase"/>
    <property type="match status" value="1"/>
</dbReference>
<feature type="domain" description="GGDEF" evidence="4">
    <location>
        <begin position="323"/>
        <end position="466"/>
    </location>
</feature>
<feature type="transmembrane region" description="Helical" evidence="3">
    <location>
        <begin position="215"/>
        <end position="238"/>
    </location>
</feature>
<dbReference type="Proteomes" id="UP000005019">
    <property type="component" value="Unassembled WGS sequence"/>
</dbReference>
<dbReference type="GO" id="GO:1902201">
    <property type="term" value="P:negative regulation of bacterial-type flagellum-dependent cell motility"/>
    <property type="evidence" value="ECO:0007669"/>
    <property type="project" value="TreeGrafter"/>
</dbReference>
<feature type="transmembrane region" description="Helical" evidence="3">
    <location>
        <begin position="12"/>
        <end position="32"/>
    </location>
</feature>
<gene>
    <name evidence="5" type="ORF">METUNv1_01473</name>
</gene>
<dbReference type="GO" id="GO:0005886">
    <property type="term" value="C:plasma membrane"/>
    <property type="evidence" value="ECO:0007669"/>
    <property type="project" value="TreeGrafter"/>
</dbReference>
<organism evidence="5 6">
    <name type="scientific">Methyloversatilis universalis (strain ATCC BAA-1314 / DSM 25237 / JCM 13912 / CCUG 52030 / FAM5)</name>
    <dbReference type="NCBI Taxonomy" id="1000565"/>
    <lineage>
        <taxon>Bacteria</taxon>
        <taxon>Pseudomonadati</taxon>
        <taxon>Pseudomonadota</taxon>
        <taxon>Betaproteobacteria</taxon>
        <taxon>Nitrosomonadales</taxon>
        <taxon>Sterolibacteriaceae</taxon>
        <taxon>Methyloversatilis</taxon>
    </lineage>
</organism>
<keyword evidence="3" id="KW-0812">Transmembrane</keyword>
<accession>F5RB34</accession>
<feature type="transmembrane region" description="Helical" evidence="3">
    <location>
        <begin position="112"/>
        <end position="130"/>
    </location>
</feature>
<dbReference type="STRING" id="1000565.METUNv1_01473"/>
<dbReference type="RefSeq" id="WP_008060335.1">
    <property type="nucleotide sequence ID" value="NZ_AFHG01000042.1"/>
</dbReference>
<evidence type="ECO:0000313" key="5">
    <source>
        <dbReference type="EMBL" id="EGK72170.1"/>
    </source>
</evidence>
<dbReference type="InterPro" id="IPR043128">
    <property type="entry name" value="Rev_trsase/Diguanyl_cyclase"/>
</dbReference>
<evidence type="ECO:0000256" key="1">
    <source>
        <dbReference type="ARBA" id="ARBA00012528"/>
    </source>
</evidence>
<name>F5RB34_METUF</name>
<comment type="caution">
    <text evidence="5">The sequence shown here is derived from an EMBL/GenBank/DDBJ whole genome shotgun (WGS) entry which is preliminary data.</text>
</comment>
<dbReference type="CDD" id="cd01949">
    <property type="entry name" value="GGDEF"/>
    <property type="match status" value="1"/>
</dbReference>
<feature type="transmembrane region" description="Helical" evidence="3">
    <location>
        <begin position="38"/>
        <end position="61"/>
    </location>
</feature>
<sequence>MSTHPAGPGEIRLIRFVVLFSMLLFALSLPFLRMPLPQYPAFMAMYDAALFVVYLITAVLLYSHGHTLRSRALMLLADGFLFVSVLIVPHMFTFPGLFAPSGLLGAGRQTTAWIYQLWHGGFPLFVLLYVREAQREREAVADADRPRPSIYRHIAVSLLASACALALALSSDAMLPALMQDRQDYASDRHWVIWLPWLLNMAALGLLLRKRPQAALDLWLIVTLITLVLEVSMAALFNNARYDLGFYVGRVNGLIAASLVLIALLIENGRLYALLGRAHERMQQRADELERRSAQDGLTGVANRRHFDLMLGREWRRAQRSGLPLSLLMLDVDFFKHFNDRYGHIAGDHCLKAVSAVLAGCTRRASDVVARYGGEEFAVLLPDTAGDDAQLLAEAMCAAVRERAVPHEDSSVSPVVTVSVGVATFNPAPGMGSRATVRSAQLVDAADHALYRAKDGGRNRVVVADASAVICQMTGSAR</sequence>
<dbReference type="PROSITE" id="PS50887">
    <property type="entry name" value="GGDEF"/>
    <property type="match status" value="1"/>
</dbReference>
<keyword evidence="3" id="KW-0472">Membrane</keyword>
<dbReference type="InterPro" id="IPR029787">
    <property type="entry name" value="Nucleotide_cyclase"/>
</dbReference>
<dbReference type="EC" id="2.7.7.65" evidence="1"/>